<feature type="transmembrane region" description="Helical" evidence="1">
    <location>
        <begin position="178"/>
        <end position="211"/>
    </location>
</feature>
<feature type="transmembrane region" description="Helical" evidence="1">
    <location>
        <begin position="118"/>
        <end position="140"/>
    </location>
</feature>
<feature type="transmembrane region" description="Helical" evidence="1">
    <location>
        <begin position="27"/>
        <end position="47"/>
    </location>
</feature>
<evidence type="ECO:0008006" key="4">
    <source>
        <dbReference type="Google" id="ProtNLM"/>
    </source>
</evidence>
<dbReference type="EMBL" id="RPFJ01000010">
    <property type="protein sequence ID" value="RPD97509.1"/>
    <property type="molecule type" value="Genomic_DNA"/>
</dbReference>
<feature type="transmembrane region" description="Helical" evidence="1">
    <location>
        <begin position="292"/>
        <end position="310"/>
    </location>
</feature>
<name>A0A3N4P114_9FLAO</name>
<keyword evidence="1" id="KW-1133">Transmembrane helix</keyword>
<keyword evidence="3" id="KW-1185">Reference proteome</keyword>
<feature type="transmembrane region" description="Helical" evidence="1">
    <location>
        <begin position="330"/>
        <end position="352"/>
    </location>
</feature>
<comment type="caution">
    <text evidence="2">The sequence shown here is derived from an EMBL/GenBank/DDBJ whole genome shotgun (WGS) entry which is preliminary data.</text>
</comment>
<feature type="transmembrane region" description="Helical" evidence="1">
    <location>
        <begin position="223"/>
        <end position="240"/>
    </location>
</feature>
<dbReference type="OrthoDB" id="1313572at2"/>
<protein>
    <recommendedName>
        <fullName evidence="4">Oligosaccharide repeat unit polymerase</fullName>
    </recommendedName>
</protein>
<keyword evidence="1" id="KW-0812">Transmembrane</keyword>
<dbReference type="AlphaFoldDB" id="A0A3N4P114"/>
<feature type="transmembrane region" description="Helical" evidence="1">
    <location>
        <begin position="152"/>
        <end position="172"/>
    </location>
</feature>
<feature type="transmembrane region" description="Helical" evidence="1">
    <location>
        <begin position="68"/>
        <end position="87"/>
    </location>
</feature>
<sequence length="422" mass="49934">MIVLILLLIFELYFLNRILKYFILSPIYLYVTFAIISIVSSVLYFYFFDNKFSLYSLDEVSEASFLNVIKGYLIAIMAFILGVIVYYDLSVRSIKKLFNKPYTHSLFIKYKLPNQTLWIIRGMFLFIIILYFITYGKDIFIRENYLPEKSRALIVIIKILSFVEVILLALVYHRHKLFSVFYFFIIVLFASGTGSRVVFLFLLVYVSILFISQGNTLLNKIKFAFQLFLSFLFLAYLMPLRKLPSHGIIPYVQSIFSPNDHFLNDFYFNIYYSIIFGVYVTIGTLKEAQPDWNIIFMSLNPLPGSMVGWYNYANDMRLNIFAPYSLHGRIFTMGTWFTIGYFFVTGLLFSFFEKKVRMYLNQRSRALAFIITLLLVLHIVYGFEYNLRSAFRYIYYAFFIVLMVYLFNIIKPYLPKKKSSLD</sequence>
<organism evidence="2 3">
    <name type="scientific">Aureibaculum marinum</name>
    <dbReference type="NCBI Taxonomy" id="2487930"/>
    <lineage>
        <taxon>Bacteria</taxon>
        <taxon>Pseudomonadati</taxon>
        <taxon>Bacteroidota</taxon>
        <taxon>Flavobacteriia</taxon>
        <taxon>Flavobacteriales</taxon>
        <taxon>Flavobacteriaceae</taxon>
        <taxon>Aureibaculum</taxon>
    </lineage>
</organism>
<feature type="transmembrane region" description="Helical" evidence="1">
    <location>
        <begin position="393"/>
        <end position="410"/>
    </location>
</feature>
<reference evidence="2 3" key="1">
    <citation type="submission" date="2018-11" db="EMBL/GenBank/DDBJ databases">
        <title>Aureibaculum marinum gen. nov., sp. nov., a member of the family Flavobacteriaceae isolated from the Bohai Sea.</title>
        <authorList>
            <person name="Ji X."/>
        </authorList>
    </citation>
    <scope>NUCLEOTIDE SEQUENCE [LARGE SCALE GENOMIC DNA]</scope>
    <source>
        <strain evidence="2 3">BH-SD17</strain>
    </source>
</reference>
<dbReference type="RefSeq" id="WP_123897538.1">
    <property type="nucleotide sequence ID" value="NZ_RPFJ01000010.1"/>
</dbReference>
<gene>
    <name evidence="2" type="ORF">EGM88_08445</name>
</gene>
<feature type="transmembrane region" description="Helical" evidence="1">
    <location>
        <begin position="364"/>
        <end position="381"/>
    </location>
</feature>
<evidence type="ECO:0000313" key="3">
    <source>
        <dbReference type="Proteomes" id="UP000270856"/>
    </source>
</evidence>
<evidence type="ECO:0000313" key="2">
    <source>
        <dbReference type="EMBL" id="RPD97509.1"/>
    </source>
</evidence>
<keyword evidence="1" id="KW-0472">Membrane</keyword>
<proteinExistence type="predicted"/>
<accession>A0A3N4P114</accession>
<evidence type="ECO:0000256" key="1">
    <source>
        <dbReference type="SAM" id="Phobius"/>
    </source>
</evidence>
<feature type="transmembrane region" description="Helical" evidence="1">
    <location>
        <begin position="266"/>
        <end position="285"/>
    </location>
</feature>
<dbReference type="Proteomes" id="UP000270856">
    <property type="component" value="Unassembled WGS sequence"/>
</dbReference>